<comment type="caution">
    <text evidence="1">The sequence shown here is derived from an EMBL/GenBank/DDBJ whole genome shotgun (WGS) entry which is preliminary data.</text>
</comment>
<protein>
    <recommendedName>
        <fullName evidence="3">Glutathione S-transferase</fullName>
    </recommendedName>
</protein>
<dbReference type="Gene3D" id="3.40.30.10">
    <property type="entry name" value="Glutaredoxin"/>
    <property type="match status" value="1"/>
</dbReference>
<accession>A0A4R5LSE4</accession>
<name>A0A4R5LSE4_9GAMM</name>
<dbReference type="Gene3D" id="1.20.1050.10">
    <property type="match status" value="1"/>
</dbReference>
<dbReference type="AlphaFoldDB" id="A0A4R5LSE4"/>
<dbReference type="OrthoDB" id="5516668at2"/>
<dbReference type="EMBL" id="SMSE01000002">
    <property type="protein sequence ID" value="TDG13829.1"/>
    <property type="molecule type" value="Genomic_DNA"/>
</dbReference>
<evidence type="ECO:0000313" key="1">
    <source>
        <dbReference type="EMBL" id="TDG13829.1"/>
    </source>
</evidence>
<dbReference type="InterPro" id="IPR036249">
    <property type="entry name" value="Thioredoxin-like_sf"/>
</dbReference>
<dbReference type="SUPFAM" id="SSF47616">
    <property type="entry name" value="GST C-terminal domain-like"/>
    <property type="match status" value="1"/>
</dbReference>
<reference evidence="1 2" key="1">
    <citation type="submission" date="2019-03" db="EMBL/GenBank/DDBJ databases">
        <title>Seongchinamella monodicae gen. nov., sp. nov., a novel member of the Gammaproteobacteria isolated from a tidal mudflat of beach.</title>
        <authorList>
            <person name="Yang H.G."/>
            <person name="Kang J.W."/>
            <person name="Lee S.D."/>
        </authorList>
    </citation>
    <scope>NUCLEOTIDE SEQUENCE [LARGE SCALE GENOMIC DNA]</scope>
    <source>
        <strain evidence="1 2">GH4-78</strain>
    </source>
</reference>
<dbReference type="SUPFAM" id="SSF52833">
    <property type="entry name" value="Thioredoxin-like"/>
    <property type="match status" value="1"/>
</dbReference>
<organism evidence="1 2">
    <name type="scientific">Seongchinamella unica</name>
    <dbReference type="NCBI Taxonomy" id="2547392"/>
    <lineage>
        <taxon>Bacteria</taxon>
        <taxon>Pseudomonadati</taxon>
        <taxon>Pseudomonadota</taxon>
        <taxon>Gammaproteobacteria</taxon>
        <taxon>Cellvibrionales</taxon>
        <taxon>Halieaceae</taxon>
        <taxon>Seongchinamella</taxon>
    </lineage>
</organism>
<dbReference type="Proteomes" id="UP000295554">
    <property type="component" value="Unassembled WGS sequence"/>
</dbReference>
<sequence>MMDYVSVADARDGQGLRVVLTKGVPGPWGESIKAMLAYKGLDYLPVAQDGGGENPELRAWTGQTAAPVLVSDELPPACHWLDQLMLLERLQPEPALLPADCDQRSRAIGLCALIAGADGFGWQRRLLMLQPMMDMESVPARSQRLAQKYGYSAEAVQQAVARMRQISQYLEHSLSNTAGDYFFGGAPGAVDFYWANFAGMIKPLPPELNPMPDWFRPIYTSSDPQILECLSAPLEKHRDMMYERHIATPLEF</sequence>
<proteinExistence type="predicted"/>
<keyword evidence="2" id="KW-1185">Reference proteome</keyword>
<evidence type="ECO:0008006" key="3">
    <source>
        <dbReference type="Google" id="ProtNLM"/>
    </source>
</evidence>
<dbReference type="InterPro" id="IPR036282">
    <property type="entry name" value="Glutathione-S-Trfase_C_sf"/>
</dbReference>
<gene>
    <name evidence="1" type="ORF">E2F43_09995</name>
</gene>
<evidence type="ECO:0000313" key="2">
    <source>
        <dbReference type="Proteomes" id="UP000295554"/>
    </source>
</evidence>